<organism evidence="1">
    <name type="scientific">Intestinibacter bartlettii</name>
    <dbReference type="NCBI Taxonomy" id="261299"/>
    <lineage>
        <taxon>Bacteria</taxon>
        <taxon>Bacillati</taxon>
        <taxon>Bacillota</taxon>
        <taxon>Clostridia</taxon>
        <taxon>Peptostreptococcales</taxon>
        <taxon>Peptostreptococcaceae</taxon>
        <taxon>Intestinibacter</taxon>
    </lineage>
</organism>
<evidence type="ECO:0000313" key="1">
    <source>
        <dbReference type="EMBL" id="VYU15351.1"/>
    </source>
</evidence>
<protein>
    <submittedName>
        <fullName evidence="1">Uncharacterized protein</fullName>
    </submittedName>
</protein>
<reference evidence="1" key="1">
    <citation type="submission" date="2019-11" db="EMBL/GenBank/DDBJ databases">
        <authorList>
            <person name="Feng L."/>
        </authorList>
    </citation>
    <scope>NUCLEOTIDE SEQUENCE</scope>
    <source>
        <strain evidence="1">IbartlettiiLFYP30</strain>
    </source>
</reference>
<dbReference type="EMBL" id="CACRUE010000029">
    <property type="protein sequence ID" value="VYU15351.1"/>
    <property type="molecule type" value="Genomic_DNA"/>
</dbReference>
<sequence>MAIILITALLVVIMLGLSFLSYLSENNLLDDIEN</sequence>
<gene>
    <name evidence="1" type="ORF">IBLFYP30_01872</name>
</gene>
<accession>A0A6N3CL41</accession>
<dbReference type="AlphaFoldDB" id="A0A6N3CL41"/>
<name>A0A6N3CL41_9FIRM</name>
<proteinExistence type="predicted"/>